<organism evidence="3 4">
    <name type="scientific">Diaphorina citri</name>
    <name type="common">Asian citrus psyllid</name>
    <dbReference type="NCBI Taxonomy" id="121845"/>
    <lineage>
        <taxon>Eukaryota</taxon>
        <taxon>Metazoa</taxon>
        <taxon>Ecdysozoa</taxon>
        <taxon>Arthropoda</taxon>
        <taxon>Hexapoda</taxon>
        <taxon>Insecta</taxon>
        <taxon>Pterygota</taxon>
        <taxon>Neoptera</taxon>
        <taxon>Paraneoptera</taxon>
        <taxon>Hemiptera</taxon>
        <taxon>Sternorrhyncha</taxon>
        <taxon>Psylloidea</taxon>
        <taxon>Psyllidae</taxon>
        <taxon>Diaphorininae</taxon>
        <taxon>Diaphorina</taxon>
    </lineage>
</organism>
<keyword evidence="3" id="KW-1185">Reference proteome</keyword>
<gene>
    <name evidence="4" type="primary">LOC103509431</name>
</gene>
<dbReference type="KEGG" id="dci:103509431"/>
<feature type="compositionally biased region" description="Basic residues" evidence="1">
    <location>
        <begin position="40"/>
        <end position="52"/>
    </location>
</feature>
<feature type="transmembrane region" description="Helical" evidence="2">
    <location>
        <begin position="85"/>
        <end position="108"/>
    </location>
</feature>
<name>A0A1S3D1G8_DIACI</name>
<sequence>MEKSNEKSVYELLAMTASDSSTLSDVPDIVFRTEPVVPQQKKRKRRLKRHQRNQTSTHTTCDEDELILQGPPKSSRFCIYLNQPVVYCFGIAVILSWLIALTLLLLSFHSDLHGLDHSVSTVWRMFTSLENVRNQTGVTRTHLTSVQQDLTSLTLSVSSITRDLALLNTTLQGLRGDLAGVNASLASSQAVMVTQGVDGQKVAGPAMSSQSAQTPVNGGTAVPPALPMPSNIKSVESEPPIPELEVTSRPAVLKVTSRSSNEQGSQGINKPV</sequence>
<dbReference type="PaxDb" id="121845-A0A1S3D1G8"/>
<evidence type="ECO:0000256" key="1">
    <source>
        <dbReference type="SAM" id="MobiDB-lite"/>
    </source>
</evidence>
<accession>A0A1S3D1G8</accession>
<protein>
    <submittedName>
        <fullName evidence="4">Uncharacterized protein LOC103509431</fullName>
    </submittedName>
</protein>
<keyword evidence="2" id="KW-0472">Membrane</keyword>
<dbReference type="GeneID" id="103509431"/>
<evidence type="ECO:0000313" key="3">
    <source>
        <dbReference type="Proteomes" id="UP000079169"/>
    </source>
</evidence>
<feature type="region of interest" description="Disordered" evidence="1">
    <location>
        <begin position="202"/>
        <end position="272"/>
    </location>
</feature>
<reference evidence="4" key="1">
    <citation type="submission" date="2025-08" db="UniProtKB">
        <authorList>
            <consortium name="RefSeq"/>
        </authorList>
    </citation>
    <scope>IDENTIFICATION</scope>
</reference>
<keyword evidence="2" id="KW-1133">Transmembrane helix</keyword>
<evidence type="ECO:0000256" key="2">
    <source>
        <dbReference type="SAM" id="Phobius"/>
    </source>
</evidence>
<dbReference type="Gene3D" id="1.20.5.340">
    <property type="match status" value="1"/>
</dbReference>
<dbReference type="RefSeq" id="XP_008472272.1">
    <property type="nucleotide sequence ID" value="XM_008474050.3"/>
</dbReference>
<feature type="compositionally biased region" description="Polar residues" evidence="1">
    <location>
        <begin position="207"/>
        <end position="217"/>
    </location>
</feature>
<feature type="compositionally biased region" description="Polar residues" evidence="1">
    <location>
        <begin position="256"/>
        <end position="272"/>
    </location>
</feature>
<dbReference type="Proteomes" id="UP000079169">
    <property type="component" value="Unplaced"/>
</dbReference>
<keyword evidence="2" id="KW-0812">Transmembrane</keyword>
<evidence type="ECO:0000313" key="4">
    <source>
        <dbReference type="RefSeq" id="XP_008472272.1"/>
    </source>
</evidence>
<proteinExistence type="predicted"/>
<feature type="region of interest" description="Disordered" evidence="1">
    <location>
        <begin position="40"/>
        <end position="60"/>
    </location>
</feature>
<dbReference type="AlphaFoldDB" id="A0A1S3D1G8"/>